<gene>
    <name evidence="1" type="ORF">GMA92_06870</name>
</gene>
<accession>A0A173S1V8</accession>
<dbReference type="Pfam" id="PF12652">
    <property type="entry name" value="CotJB"/>
    <property type="match status" value="1"/>
</dbReference>
<dbReference type="InterPro" id="IPR024207">
    <property type="entry name" value="CotJB_dom"/>
</dbReference>
<dbReference type="EMBL" id="WMQE01000012">
    <property type="protein sequence ID" value="MTK21140.1"/>
    <property type="molecule type" value="Genomic_DNA"/>
</dbReference>
<reference evidence="1 2" key="1">
    <citation type="journal article" date="2019" name="Nat. Med.">
        <title>A library of human gut bacterial isolates paired with longitudinal multiomics data enables mechanistic microbiome research.</title>
        <authorList>
            <person name="Poyet M."/>
            <person name="Groussin M."/>
            <person name="Gibbons S.M."/>
            <person name="Avila-Pacheco J."/>
            <person name="Jiang X."/>
            <person name="Kearney S.M."/>
            <person name="Perrotta A.R."/>
            <person name="Berdy B."/>
            <person name="Zhao S."/>
            <person name="Lieberman T.D."/>
            <person name="Swanson P.K."/>
            <person name="Smith M."/>
            <person name="Roesemann S."/>
            <person name="Alexander J.E."/>
            <person name="Rich S.A."/>
            <person name="Livny J."/>
            <person name="Vlamakis H."/>
            <person name="Clish C."/>
            <person name="Bullock K."/>
            <person name="Deik A."/>
            <person name="Scott J."/>
            <person name="Pierce K.A."/>
            <person name="Xavier R.J."/>
            <person name="Alm E.J."/>
        </authorList>
    </citation>
    <scope>NUCLEOTIDE SEQUENCE [LARGE SCALE GENOMIC DNA]</scope>
    <source>
        <strain evidence="1 2">BIOML-A198</strain>
    </source>
</reference>
<evidence type="ECO:0000313" key="2">
    <source>
        <dbReference type="Proteomes" id="UP000487649"/>
    </source>
</evidence>
<comment type="caution">
    <text evidence="1">The sequence shown here is derived from an EMBL/GenBank/DDBJ whole genome shotgun (WGS) entry which is preliminary data.</text>
</comment>
<proteinExistence type="predicted"/>
<dbReference type="InterPro" id="IPR016571">
    <property type="entry name" value="Spore_coat_assembly_CotJB"/>
</dbReference>
<dbReference type="GeneID" id="60058131"/>
<keyword evidence="1" id="KW-0946">Virion</keyword>
<evidence type="ECO:0000313" key="1">
    <source>
        <dbReference type="EMBL" id="MTK21140.1"/>
    </source>
</evidence>
<sequence length="82" mass="9581">MNKNELLRNIQAISLVAVDLRLFLDTHPGNQKALADYKNATAQYQSLKDQYEKEYGPLLNFGHSDLTGKYNWIDEPWPWKNK</sequence>
<protein>
    <submittedName>
        <fullName evidence="1">Spore coat protein CotJB</fullName>
    </submittedName>
</protein>
<organism evidence="1 2">
    <name type="scientific">Turicibacter sanguinis</name>
    <dbReference type="NCBI Taxonomy" id="154288"/>
    <lineage>
        <taxon>Bacteria</taxon>
        <taxon>Bacillati</taxon>
        <taxon>Bacillota</taxon>
        <taxon>Erysipelotrichia</taxon>
        <taxon>Erysipelotrichales</taxon>
        <taxon>Turicibacteraceae</taxon>
        <taxon>Turicibacter</taxon>
    </lineage>
</organism>
<dbReference type="Proteomes" id="UP000487649">
    <property type="component" value="Unassembled WGS sequence"/>
</dbReference>
<name>A0A173S1V8_9FIRM</name>
<dbReference type="OrthoDB" id="9804099at2"/>
<dbReference type="RefSeq" id="WP_006784753.1">
    <property type="nucleotide sequence ID" value="NZ_CABJBH010000014.1"/>
</dbReference>
<keyword evidence="1" id="KW-0167">Capsid protein</keyword>
<dbReference type="AlphaFoldDB" id="A0A173S1V8"/>
<dbReference type="PIRSF" id="PIRSF010606">
    <property type="entry name" value="Spore_coat_CotJB"/>
    <property type="match status" value="1"/>
</dbReference>